<keyword evidence="5" id="KW-0496">Mitochondrion</keyword>
<evidence type="ECO:0000256" key="1">
    <source>
        <dbReference type="ARBA" id="ARBA00001974"/>
    </source>
</evidence>
<evidence type="ECO:0000313" key="17">
    <source>
        <dbReference type="Proteomes" id="UP001530315"/>
    </source>
</evidence>
<dbReference type="InterPro" id="IPR001834">
    <property type="entry name" value="CBR-like"/>
</dbReference>
<dbReference type="InterPro" id="IPR008333">
    <property type="entry name" value="Cbr1-like_FAD-bd_dom"/>
</dbReference>
<comment type="subcellular location">
    <subcellularLocation>
        <location evidence="2">Mitochondrion outer membrane</location>
    </subcellularLocation>
</comment>
<keyword evidence="10 14" id="KW-0472">Membrane</keyword>
<keyword evidence="6 11" id="KW-0274">FAD</keyword>
<reference evidence="16 17" key="1">
    <citation type="submission" date="2024-10" db="EMBL/GenBank/DDBJ databases">
        <title>Updated reference genomes for cyclostephanoid diatoms.</title>
        <authorList>
            <person name="Roberts W.R."/>
            <person name="Alverson A.J."/>
        </authorList>
    </citation>
    <scope>NUCLEOTIDE SEQUENCE [LARGE SCALE GENOMIC DNA]</scope>
    <source>
        <strain evidence="16 17">AJA276-08</strain>
    </source>
</reference>
<evidence type="ECO:0000256" key="12">
    <source>
        <dbReference type="RuleBase" id="RU361226"/>
    </source>
</evidence>
<feature type="binding site" evidence="11">
    <location>
        <position position="111"/>
    </location>
    <ligand>
        <name>FAD</name>
        <dbReference type="ChEBI" id="CHEBI:57692"/>
    </ligand>
</feature>
<evidence type="ECO:0000256" key="3">
    <source>
        <dbReference type="ARBA" id="ARBA00022630"/>
    </source>
</evidence>
<feature type="binding site" evidence="11">
    <location>
        <position position="113"/>
    </location>
    <ligand>
        <name>FAD</name>
        <dbReference type="ChEBI" id="CHEBI:57692"/>
    </ligand>
</feature>
<feature type="domain" description="FAD-binding FR-type" evidence="15">
    <location>
        <begin position="41"/>
        <end position="171"/>
    </location>
</feature>
<proteinExistence type="inferred from homology"/>
<dbReference type="Pfam" id="PF00175">
    <property type="entry name" value="NAD_binding_1"/>
    <property type="match status" value="1"/>
</dbReference>
<evidence type="ECO:0000256" key="8">
    <source>
        <dbReference type="ARBA" id="ARBA00023002"/>
    </source>
</evidence>
<evidence type="ECO:0000256" key="4">
    <source>
        <dbReference type="ARBA" id="ARBA00022692"/>
    </source>
</evidence>
<dbReference type="GO" id="GO:0005741">
    <property type="term" value="C:mitochondrial outer membrane"/>
    <property type="evidence" value="ECO:0007669"/>
    <property type="project" value="UniProtKB-SubCell"/>
</dbReference>
<dbReference type="Gene3D" id="2.40.30.10">
    <property type="entry name" value="Translation factors"/>
    <property type="match status" value="1"/>
</dbReference>
<keyword evidence="9 12" id="KW-0520">NAD</keyword>
<dbReference type="CDD" id="cd06183">
    <property type="entry name" value="cyt_b5_reduct_like"/>
    <property type="match status" value="1"/>
</dbReference>
<dbReference type="InterPro" id="IPR001433">
    <property type="entry name" value="OxRdtase_FAD/NAD-bd"/>
</dbReference>
<feature type="region of interest" description="Disordered" evidence="13">
    <location>
        <begin position="88"/>
        <end position="119"/>
    </location>
</feature>
<feature type="transmembrane region" description="Helical" evidence="14">
    <location>
        <begin position="6"/>
        <end position="28"/>
    </location>
</feature>
<dbReference type="Proteomes" id="UP001530315">
    <property type="component" value="Unassembled WGS sequence"/>
</dbReference>
<dbReference type="PANTHER" id="PTHR19370">
    <property type="entry name" value="NADH-CYTOCHROME B5 REDUCTASE"/>
    <property type="match status" value="1"/>
</dbReference>
<comment type="catalytic activity">
    <reaction evidence="12">
        <text>2 Fe(III)-[cytochrome b5] + NADH = 2 Fe(II)-[cytochrome b5] + NAD(+) + H(+)</text>
        <dbReference type="Rhea" id="RHEA:46680"/>
        <dbReference type="Rhea" id="RHEA-COMP:10438"/>
        <dbReference type="Rhea" id="RHEA-COMP:10439"/>
        <dbReference type="ChEBI" id="CHEBI:15378"/>
        <dbReference type="ChEBI" id="CHEBI:29033"/>
        <dbReference type="ChEBI" id="CHEBI:29034"/>
        <dbReference type="ChEBI" id="CHEBI:57540"/>
        <dbReference type="ChEBI" id="CHEBI:57945"/>
        <dbReference type="EC" id="1.6.2.2"/>
    </reaction>
</comment>
<sequence length="370" mass="41012">MSAEPLASPVLTAFVVISLTTAIIYALLKRRDARKPALDPVVFKHLALVKKESVSHDTRRFTFALPDGPGSLLGLPVGQHITLKYTEILPDDDDNDDDGGGSKKKTKDHQRSYTPVTGDDTPGTVTFVIKVYRRGVHPKFPEGGKMSQHLDSLRIGDTMRMRGPKGERKFTPSSSPDGRRPFFFIFLTFPRGNALGSRAAATLLLVVAVFRTRSIGRRKVFTVHPILKKDPTQLRTARHFGMIAGGTGITPMLQIMHAVLRDEPNSSVTVSLLYANQSEDDILVREELEDALSRYGGRFKLHYTVDRPPESGWKYSTGFITKEMIQTHLPAPASDGSTQILMCGPPPMVKFACIPNLEALGFKKTDYYVF</sequence>
<evidence type="ECO:0000256" key="2">
    <source>
        <dbReference type="ARBA" id="ARBA00004294"/>
    </source>
</evidence>
<dbReference type="InterPro" id="IPR039261">
    <property type="entry name" value="FNR_nucleotide-bd"/>
</dbReference>
<protein>
    <recommendedName>
        <fullName evidence="12">NADH-cytochrome b5 reductase</fullName>
        <ecNumber evidence="12">1.6.2.2</ecNumber>
    </recommendedName>
</protein>
<dbReference type="SUPFAM" id="SSF52343">
    <property type="entry name" value="Ferredoxin reductase-like, C-terminal NADP-linked domain"/>
    <property type="match status" value="1"/>
</dbReference>
<dbReference type="FunFam" id="3.40.50.80:FF:000019">
    <property type="entry name" value="NADH-cytochrome b5 reductase"/>
    <property type="match status" value="1"/>
</dbReference>
<comment type="cofactor">
    <cofactor evidence="1 11 12">
        <name>FAD</name>
        <dbReference type="ChEBI" id="CHEBI:57692"/>
    </cofactor>
</comment>
<dbReference type="Pfam" id="PF00970">
    <property type="entry name" value="FAD_binding_6"/>
    <property type="match status" value="2"/>
</dbReference>
<dbReference type="InterPro" id="IPR017927">
    <property type="entry name" value="FAD-bd_FR_type"/>
</dbReference>
<comment type="caution">
    <text evidence="16">The sequence shown here is derived from an EMBL/GenBank/DDBJ whole genome shotgun (WGS) entry which is preliminary data.</text>
</comment>
<name>A0ABD3MXB1_9STRA</name>
<evidence type="ECO:0000256" key="14">
    <source>
        <dbReference type="SAM" id="Phobius"/>
    </source>
</evidence>
<evidence type="ECO:0000256" key="5">
    <source>
        <dbReference type="ARBA" id="ARBA00022787"/>
    </source>
</evidence>
<feature type="binding site" evidence="11">
    <location>
        <position position="130"/>
    </location>
    <ligand>
        <name>FAD</name>
        <dbReference type="ChEBI" id="CHEBI:57692"/>
    </ligand>
</feature>
<feature type="compositionally biased region" description="Acidic residues" evidence="13">
    <location>
        <begin position="89"/>
        <end position="99"/>
    </location>
</feature>
<feature type="binding site" evidence="11">
    <location>
        <position position="250"/>
    </location>
    <ligand>
        <name>FAD</name>
        <dbReference type="ChEBI" id="CHEBI:57692"/>
    </ligand>
</feature>
<keyword evidence="5" id="KW-1000">Mitochondrion outer membrane</keyword>
<evidence type="ECO:0000256" key="9">
    <source>
        <dbReference type="ARBA" id="ARBA00023027"/>
    </source>
</evidence>
<evidence type="ECO:0000313" key="16">
    <source>
        <dbReference type="EMBL" id="KAL3768463.1"/>
    </source>
</evidence>
<feature type="binding site" evidence="11">
    <location>
        <position position="128"/>
    </location>
    <ligand>
        <name>FAD</name>
        <dbReference type="ChEBI" id="CHEBI:57692"/>
    </ligand>
</feature>
<feature type="binding site" evidence="11">
    <location>
        <position position="147"/>
    </location>
    <ligand>
        <name>FAD</name>
        <dbReference type="ChEBI" id="CHEBI:57692"/>
    </ligand>
</feature>
<dbReference type="FunFam" id="2.40.30.10:FF:000021">
    <property type="entry name" value="NADH-cytochrome b5 reductase"/>
    <property type="match status" value="1"/>
</dbReference>
<dbReference type="PANTHER" id="PTHR19370:SF185">
    <property type="entry name" value="NADH-CYTOCHROME B5 REDUCTASE"/>
    <property type="match status" value="1"/>
</dbReference>
<accession>A0ABD3MXB1</accession>
<dbReference type="Gene3D" id="3.40.50.80">
    <property type="entry name" value="Nucleotide-binding domain of ferredoxin-NADP reductase (FNR) module"/>
    <property type="match status" value="1"/>
</dbReference>
<keyword evidence="7 14" id="KW-1133">Transmembrane helix</keyword>
<keyword evidence="17" id="KW-1185">Reference proteome</keyword>
<dbReference type="PROSITE" id="PS51384">
    <property type="entry name" value="FAD_FR"/>
    <property type="match status" value="1"/>
</dbReference>
<keyword evidence="3 11" id="KW-0285">Flavoprotein</keyword>
<dbReference type="EMBL" id="JALLAZ020001677">
    <property type="protein sequence ID" value="KAL3768463.1"/>
    <property type="molecule type" value="Genomic_DNA"/>
</dbReference>
<evidence type="ECO:0000256" key="11">
    <source>
        <dbReference type="PIRSR" id="PIRSR601834-1"/>
    </source>
</evidence>
<dbReference type="InterPro" id="IPR017938">
    <property type="entry name" value="Riboflavin_synthase-like_b-brl"/>
</dbReference>
<keyword evidence="8 12" id="KW-0560">Oxidoreductase</keyword>
<feature type="binding site" evidence="11">
    <location>
        <position position="145"/>
    </location>
    <ligand>
        <name>FAD</name>
        <dbReference type="ChEBI" id="CHEBI:57692"/>
    </ligand>
</feature>
<evidence type="ECO:0000259" key="15">
    <source>
        <dbReference type="PROSITE" id="PS51384"/>
    </source>
</evidence>
<dbReference type="SUPFAM" id="SSF63380">
    <property type="entry name" value="Riboflavin synthase domain-like"/>
    <property type="match status" value="1"/>
</dbReference>
<dbReference type="InterPro" id="IPR001709">
    <property type="entry name" value="Flavoprot_Pyr_Nucl_cyt_Rdtase"/>
</dbReference>
<organism evidence="16 17">
    <name type="scientific">Stephanodiscus triporus</name>
    <dbReference type="NCBI Taxonomy" id="2934178"/>
    <lineage>
        <taxon>Eukaryota</taxon>
        <taxon>Sar</taxon>
        <taxon>Stramenopiles</taxon>
        <taxon>Ochrophyta</taxon>
        <taxon>Bacillariophyta</taxon>
        <taxon>Coscinodiscophyceae</taxon>
        <taxon>Thalassiosirophycidae</taxon>
        <taxon>Stephanodiscales</taxon>
        <taxon>Stephanodiscaceae</taxon>
        <taxon>Stephanodiscus</taxon>
    </lineage>
</organism>
<dbReference type="AlphaFoldDB" id="A0ABD3MXB1"/>
<feature type="binding site" evidence="11">
    <location>
        <position position="146"/>
    </location>
    <ligand>
        <name>FAD</name>
        <dbReference type="ChEBI" id="CHEBI:57692"/>
    </ligand>
</feature>
<dbReference type="PRINTS" id="PR00371">
    <property type="entry name" value="FPNCR"/>
</dbReference>
<dbReference type="GO" id="GO:0090524">
    <property type="term" value="F:cytochrome-b5 reductase activity, acting on NADH"/>
    <property type="evidence" value="ECO:0007669"/>
    <property type="project" value="UniProtKB-EC"/>
</dbReference>
<gene>
    <name evidence="16" type="ORF">ACHAW5_000360</name>
</gene>
<evidence type="ECO:0000256" key="13">
    <source>
        <dbReference type="SAM" id="MobiDB-lite"/>
    </source>
</evidence>
<evidence type="ECO:0000256" key="7">
    <source>
        <dbReference type="ARBA" id="ARBA00022989"/>
    </source>
</evidence>
<evidence type="ECO:0000256" key="6">
    <source>
        <dbReference type="ARBA" id="ARBA00022827"/>
    </source>
</evidence>
<comment type="similarity">
    <text evidence="12">Belongs to the flavoprotein pyridine nucleotide cytochrome reductase family.</text>
</comment>
<evidence type="ECO:0000256" key="10">
    <source>
        <dbReference type="ARBA" id="ARBA00023136"/>
    </source>
</evidence>
<dbReference type="EC" id="1.6.2.2" evidence="12"/>
<keyword evidence="4 14" id="KW-0812">Transmembrane</keyword>